<evidence type="ECO:0000313" key="2">
    <source>
        <dbReference type="Proteomes" id="UP000004310"/>
    </source>
</evidence>
<dbReference type="Proteomes" id="UP000004310">
    <property type="component" value="Unassembled WGS sequence"/>
</dbReference>
<comment type="caution">
    <text evidence="1">The sequence shown here is derived from an EMBL/GenBank/DDBJ whole genome shotgun (WGS) entry which is preliminary data.</text>
</comment>
<dbReference type="EMBL" id="AATP01000010">
    <property type="protein sequence ID" value="EAU40045.1"/>
    <property type="molecule type" value="Genomic_DNA"/>
</dbReference>
<dbReference type="AlphaFoldDB" id="Q0FYF0"/>
<evidence type="ECO:0000313" key="1">
    <source>
        <dbReference type="EMBL" id="EAU40045.1"/>
    </source>
</evidence>
<organism evidence="1 2">
    <name type="scientific">Fulvimarina pelagi HTCC2506</name>
    <dbReference type="NCBI Taxonomy" id="314231"/>
    <lineage>
        <taxon>Bacteria</taxon>
        <taxon>Pseudomonadati</taxon>
        <taxon>Pseudomonadota</taxon>
        <taxon>Alphaproteobacteria</taxon>
        <taxon>Hyphomicrobiales</taxon>
        <taxon>Aurantimonadaceae</taxon>
        <taxon>Fulvimarina</taxon>
    </lineage>
</organism>
<proteinExistence type="predicted"/>
<dbReference type="HOGENOM" id="CLU_3418931_0_0_5"/>
<accession>Q0FYF0</accession>
<sequence length="25" mass="2745">MFFLAVFLFFYGDFGGVPKLAVTAS</sequence>
<protein>
    <submittedName>
        <fullName evidence="1">Uncharacterized protein</fullName>
    </submittedName>
</protein>
<keyword evidence="2" id="KW-1185">Reference proteome</keyword>
<gene>
    <name evidence="1" type="ORF">FP2506_02350</name>
</gene>
<reference evidence="1 2" key="1">
    <citation type="journal article" date="2010" name="J. Bacteriol.">
        <title>Genome sequence of Fulvimarina pelagi HTCC2506T, a Mn(II)-oxidizing alphaproteobacterium possessing an aerobic anoxygenic photosynthetic gene cluster and Xanthorhodopsin.</title>
        <authorList>
            <person name="Kang I."/>
            <person name="Oh H.M."/>
            <person name="Lim S.I."/>
            <person name="Ferriera S."/>
            <person name="Giovannoni S.J."/>
            <person name="Cho J.C."/>
        </authorList>
    </citation>
    <scope>NUCLEOTIDE SEQUENCE [LARGE SCALE GENOMIC DNA]</scope>
    <source>
        <strain evidence="1 2">HTCC2506</strain>
    </source>
</reference>
<name>Q0FYF0_9HYPH</name>